<protein>
    <submittedName>
        <fullName evidence="1">Uncharacterized protein</fullName>
    </submittedName>
</protein>
<proteinExistence type="predicted"/>
<dbReference type="EMBL" id="KV878353">
    <property type="protein sequence ID" value="OJJ43298.1"/>
    <property type="molecule type" value="Genomic_DNA"/>
</dbReference>
<evidence type="ECO:0000313" key="1">
    <source>
        <dbReference type="EMBL" id="OJJ43298.1"/>
    </source>
</evidence>
<dbReference type="VEuPathDB" id="FungiDB:ASPZODRAFT_136515"/>
<dbReference type="AlphaFoldDB" id="A0A1L9S807"/>
<dbReference type="GeneID" id="34610542"/>
<dbReference type="RefSeq" id="XP_022577808.1">
    <property type="nucleotide sequence ID" value="XM_022724077.1"/>
</dbReference>
<feature type="non-terminal residue" evidence="1">
    <location>
        <position position="82"/>
    </location>
</feature>
<accession>A0A1L9S807</accession>
<keyword evidence="2" id="KW-1185">Reference proteome</keyword>
<sequence>MPGKCSDLTILRADGPPPPSCPLSLLLLSRLLAPSIQSFALRSRADSSLPCPESVLIPFRSPQPGLSRSLSSVGYALYTLQM</sequence>
<reference evidence="2" key="1">
    <citation type="journal article" date="2017" name="Genome Biol.">
        <title>Comparative genomics reveals high biological diversity and specific adaptations in the industrially and medically important fungal genus Aspergillus.</title>
        <authorList>
            <person name="de Vries R.P."/>
            <person name="Riley R."/>
            <person name="Wiebenga A."/>
            <person name="Aguilar-Osorio G."/>
            <person name="Amillis S."/>
            <person name="Uchima C.A."/>
            <person name="Anderluh G."/>
            <person name="Asadollahi M."/>
            <person name="Askin M."/>
            <person name="Barry K."/>
            <person name="Battaglia E."/>
            <person name="Bayram O."/>
            <person name="Benocci T."/>
            <person name="Braus-Stromeyer S.A."/>
            <person name="Caldana C."/>
            <person name="Canovas D."/>
            <person name="Cerqueira G.C."/>
            <person name="Chen F."/>
            <person name="Chen W."/>
            <person name="Choi C."/>
            <person name="Clum A."/>
            <person name="Dos Santos R.A."/>
            <person name="Damasio A.R."/>
            <person name="Diallinas G."/>
            <person name="Emri T."/>
            <person name="Fekete E."/>
            <person name="Flipphi M."/>
            <person name="Freyberg S."/>
            <person name="Gallo A."/>
            <person name="Gournas C."/>
            <person name="Habgood R."/>
            <person name="Hainaut M."/>
            <person name="Harispe M.L."/>
            <person name="Henrissat B."/>
            <person name="Hilden K.S."/>
            <person name="Hope R."/>
            <person name="Hossain A."/>
            <person name="Karabika E."/>
            <person name="Karaffa L."/>
            <person name="Karanyi Z."/>
            <person name="Krasevec N."/>
            <person name="Kuo A."/>
            <person name="Kusch H."/>
            <person name="LaButti K."/>
            <person name="Lagendijk E.L."/>
            <person name="Lapidus A."/>
            <person name="Levasseur A."/>
            <person name="Lindquist E."/>
            <person name="Lipzen A."/>
            <person name="Logrieco A.F."/>
            <person name="MacCabe A."/>
            <person name="Maekelae M.R."/>
            <person name="Malavazi I."/>
            <person name="Melin P."/>
            <person name="Meyer V."/>
            <person name="Mielnichuk N."/>
            <person name="Miskei M."/>
            <person name="Molnar A.P."/>
            <person name="Mule G."/>
            <person name="Ngan C.Y."/>
            <person name="Orejas M."/>
            <person name="Orosz E."/>
            <person name="Ouedraogo J.P."/>
            <person name="Overkamp K.M."/>
            <person name="Park H.-S."/>
            <person name="Perrone G."/>
            <person name="Piumi F."/>
            <person name="Punt P.J."/>
            <person name="Ram A.F."/>
            <person name="Ramon A."/>
            <person name="Rauscher S."/>
            <person name="Record E."/>
            <person name="Riano-Pachon D.M."/>
            <person name="Robert V."/>
            <person name="Roehrig J."/>
            <person name="Ruller R."/>
            <person name="Salamov A."/>
            <person name="Salih N.S."/>
            <person name="Samson R.A."/>
            <person name="Sandor E."/>
            <person name="Sanguinetti M."/>
            <person name="Schuetze T."/>
            <person name="Sepcic K."/>
            <person name="Shelest E."/>
            <person name="Sherlock G."/>
            <person name="Sophianopoulou V."/>
            <person name="Squina F.M."/>
            <person name="Sun H."/>
            <person name="Susca A."/>
            <person name="Todd R.B."/>
            <person name="Tsang A."/>
            <person name="Unkles S.E."/>
            <person name="van de Wiele N."/>
            <person name="van Rossen-Uffink D."/>
            <person name="Oliveira J.V."/>
            <person name="Vesth T.C."/>
            <person name="Visser J."/>
            <person name="Yu J.-H."/>
            <person name="Zhou M."/>
            <person name="Andersen M.R."/>
            <person name="Archer D.B."/>
            <person name="Baker S.E."/>
            <person name="Benoit I."/>
            <person name="Brakhage A.A."/>
            <person name="Braus G.H."/>
            <person name="Fischer R."/>
            <person name="Frisvad J.C."/>
            <person name="Goldman G.H."/>
            <person name="Houbraken J."/>
            <person name="Oakley B."/>
            <person name="Pocsi I."/>
            <person name="Scazzocchio C."/>
            <person name="Seiboth B."/>
            <person name="vanKuyk P.A."/>
            <person name="Wortman J."/>
            <person name="Dyer P.S."/>
            <person name="Grigoriev I.V."/>
        </authorList>
    </citation>
    <scope>NUCLEOTIDE SEQUENCE [LARGE SCALE GENOMIC DNA]</scope>
    <source>
        <strain evidence="2">CBS 506.65</strain>
    </source>
</reference>
<name>A0A1L9S807_9EURO</name>
<gene>
    <name evidence="1" type="ORF">ASPZODRAFT_136515</name>
</gene>
<organism evidence="1 2">
    <name type="scientific">Penicilliopsis zonata CBS 506.65</name>
    <dbReference type="NCBI Taxonomy" id="1073090"/>
    <lineage>
        <taxon>Eukaryota</taxon>
        <taxon>Fungi</taxon>
        <taxon>Dikarya</taxon>
        <taxon>Ascomycota</taxon>
        <taxon>Pezizomycotina</taxon>
        <taxon>Eurotiomycetes</taxon>
        <taxon>Eurotiomycetidae</taxon>
        <taxon>Eurotiales</taxon>
        <taxon>Aspergillaceae</taxon>
        <taxon>Penicilliopsis</taxon>
    </lineage>
</organism>
<evidence type="ECO:0000313" key="2">
    <source>
        <dbReference type="Proteomes" id="UP000184188"/>
    </source>
</evidence>
<dbReference type="Proteomes" id="UP000184188">
    <property type="component" value="Unassembled WGS sequence"/>
</dbReference>